<keyword evidence="3" id="KW-1185">Reference proteome</keyword>
<dbReference type="InParanoid" id="A0A5R8Q6P3"/>
<accession>A0A5R8Q6P3</accession>
<reference evidence="2 3" key="1">
    <citation type="submission" date="2019-05" db="EMBL/GenBank/DDBJ databases">
        <title>Culicoidintestinum kansasii gen. nov., sp. nov. from the gastrointestinal tract of the biting midge, Culicoides sonorensis.</title>
        <authorList>
            <person name="Neupane S."/>
            <person name="Ghosh A."/>
            <person name="Gunther S."/>
            <person name="Martin K."/>
            <person name="Zurek L."/>
        </authorList>
    </citation>
    <scope>NUCLEOTIDE SEQUENCE [LARGE SCALE GENOMIC DNA]</scope>
    <source>
        <strain evidence="2 3">CS-1</strain>
    </source>
</reference>
<dbReference type="InterPro" id="IPR011055">
    <property type="entry name" value="Dup_hybrid_motif"/>
</dbReference>
<dbReference type="PANTHER" id="PTHR21666">
    <property type="entry name" value="PEPTIDASE-RELATED"/>
    <property type="match status" value="1"/>
</dbReference>
<organism evidence="2 3">
    <name type="scientific">Culicoidibacter larvae</name>
    <dbReference type="NCBI Taxonomy" id="2579976"/>
    <lineage>
        <taxon>Bacteria</taxon>
        <taxon>Bacillati</taxon>
        <taxon>Bacillota</taxon>
        <taxon>Culicoidibacteria</taxon>
        <taxon>Culicoidibacterales</taxon>
        <taxon>Culicoidibacteraceae</taxon>
        <taxon>Culicoidibacter</taxon>
    </lineage>
</organism>
<feature type="domain" description="M23ase beta-sheet core" evidence="1">
    <location>
        <begin position="79"/>
        <end position="174"/>
    </location>
</feature>
<dbReference type="SUPFAM" id="SSF51261">
    <property type="entry name" value="Duplicated hybrid motif"/>
    <property type="match status" value="1"/>
</dbReference>
<dbReference type="EMBL" id="VBWP01000017">
    <property type="protein sequence ID" value="TLG71090.1"/>
    <property type="molecule type" value="Genomic_DNA"/>
</dbReference>
<evidence type="ECO:0000259" key="1">
    <source>
        <dbReference type="Pfam" id="PF01551"/>
    </source>
</evidence>
<dbReference type="CDD" id="cd12797">
    <property type="entry name" value="M23_peptidase"/>
    <property type="match status" value="1"/>
</dbReference>
<dbReference type="Pfam" id="PF01551">
    <property type="entry name" value="Peptidase_M23"/>
    <property type="match status" value="1"/>
</dbReference>
<dbReference type="InterPro" id="IPR050570">
    <property type="entry name" value="Cell_wall_metabolism_enzyme"/>
</dbReference>
<dbReference type="Proteomes" id="UP000306912">
    <property type="component" value="Unassembled WGS sequence"/>
</dbReference>
<proteinExistence type="predicted"/>
<comment type="caution">
    <text evidence="2">The sequence shown here is derived from an EMBL/GenBank/DDBJ whole genome shotgun (WGS) entry which is preliminary data.</text>
</comment>
<evidence type="ECO:0000313" key="3">
    <source>
        <dbReference type="Proteomes" id="UP000306912"/>
    </source>
</evidence>
<dbReference type="Gene3D" id="2.70.70.10">
    <property type="entry name" value="Glucose Permease (Domain IIA)"/>
    <property type="match status" value="1"/>
</dbReference>
<dbReference type="PANTHER" id="PTHR21666:SF270">
    <property type="entry name" value="MUREIN HYDROLASE ACTIVATOR ENVC"/>
    <property type="match status" value="1"/>
</dbReference>
<evidence type="ECO:0000313" key="2">
    <source>
        <dbReference type="EMBL" id="TLG71090.1"/>
    </source>
</evidence>
<dbReference type="OrthoDB" id="9809488at2"/>
<dbReference type="AlphaFoldDB" id="A0A5R8Q6P3"/>
<name>A0A5R8Q6P3_9FIRM</name>
<dbReference type="GO" id="GO:0004222">
    <property type="term" value="F:metalloendopeptidase activity"/>
    <property type="evidence" value="ECO:0007669"/>
    <property type="project" value="TreeGrafter"/>
</dbReference>
<sequence>MGPGFLYFCEGKTSFNASYAKDYEVKMGGNYGDPDYVEHVFQYYEMPTASNHGFIIPTARNTMNERYGTVEDPIRGGTRMHNGIDLACSKDEAAWSIADGVVTDATFSSSYGYFVEVDHQNGYSSLYAHFNTLAVRAGDRVSSGQVVGYCGDTGFSAGYHLHLEIRLNGVRVDPEGYLPKLERSSIVTP</sequence>
<dbReference type="InterPro" id="IPR016047">
    <property type="entry name" value="M23ase_b-sheet_dom"/>
</dbReference>
<gene>
    <name evidence="2" type="ORF">FEZ08_11740</name>
</gene>
<protein>
    <submittedName>
        <fullName evidence="2">M23 family metallopeptidase</fullName>
    </submittedName>
</protein>